<proteinExistence type="predicted"/>
<organism evidence="1 2">
    <name type="scientific">Candidatus Nitrosocosmicus franklandianus</name>
    <dbReference type="NCBI Taxonomy" id="1798806"/>
    <lineage>
        <taxon>Archaea</taxon>
        <taxon>Nitrososphaerota</taxon>
        <taxon>Nitrososphaeria</taxon>
        <taxon>Nitrososphaerales</taxon>
        <taxon>Nitrososphaeraceae</taxon>
        <taxon>Candidatus Nitrosocosmicus</taxon>
    </lineage>
</organism>
<protein>
    <submittedName>
        <fullName evidence="1">Uncharacterized protein</fullName>
    </submittedName>
</protein>
<sequence length="41" mass="4663">MYLISAYTHGTKRNALSIASYAVKEVQIGILGKYLYQKKKI</sequence>
<dbReference type="KEGG" id="nfn:NFRAN_0198"/>
<keyword evidence="2" id="KW-1185">Reference proteome</keyword>
<gene>
    <name evidence="1" type="ORF">NFRAN_0198</name>
</gene>
<reference evidence="1 2" key="1">
    <citation type="submission" date="2019-02" db="EMBL/GenBank/DDBJ databases">
        <authorList>
            <person name="Lehtovirta-Morley E L."/>
        </authorList>
    </citation>
    <scope>NUCLEOTIDE SEQUENCE [LARGE SCALE GENOMIC DNA]</scope>
    <source>
        <strain evidence="1">NFRAN1</strain>
    </source>
</reference>
<dbReference type="AlphaFoldDB" id="A0A484I6V0"/>
<name>A0A484I6V0_9ARCH</name>
<evidence type="ECO:0000313" key="1">
    <source>
        <dbReference type="EMBL" id="VFJ12519.1"/>
    </source>
</evidence>
<accession>A0A484I6V0</accession>
<evidence type="ECO:0000313" key="2">
    <source>
        <dbReference type="Proteomes" id="UP000294299"/>
    </source>
</evidence>
<dbReference type="EMBL" id="LR216287">
    <property type="protein sequence ID" value="VFJ12519.1"/>
    <property type="molecule type" value="Genomic_DNA"/>
</dbReference>
<dbReference type="Proteomes" id="UP000294299">
    <property type="component" value="Chromosome NFRAN"/>
</dbReference>